<protein>
    <submittedName>
        <fullName evidence="8">PHD finger protein 21A</fullName>
    </submittedName>
</protein>
<dbReference type="AlphaFoldDB" id="A0A210QPJ8"/>
<feature type="compositionally biased region" description="Polar residues" evidence="6">
    <location>
        <begin position="139"/>
        <end position="157"/>
    </location>
</feature>
<keyword evidence="2 4" id="KW-0863">Zinc-finger</keyword>
<feature type="region of interest" description="Disordered" evidence="6">
    <location>
        <begin position="135"/>
        <end position="158"/>
    </location>
</feature>
<dbReference type="PANTHER" id="PTHR24102:SF28">
    <property type="entry name" value="PHD-TYPE DOMAIN-CONTAINING PROTEIN"/>
    <property type="match status" value="1"/>
</dbReference>
<accession>A0A210QPJ8</accession>
<feature type="domain" description="PHD-type" evidence="7">
    <location>
        <begin position="319"/>
        <end position="366"/>
    </location>
</feature>
<name>A0A210QPJ8_MIZYE</name>
<dbReference type="STRING" id="6573.A0A210QPJ8"/>
<dbReference type="OrthoDB" id="336088at2759"/>
<organism evidence="8 9">
    <name type="scientific">Mizuhopecten yessoensis</name>
    <name type="common">Japanese scallop</name>
    <name type="synonym">Patinopecten yessoensis</name>
    <dbReference type="NCBI Taxonomy" id="6573"/>
    <lineage>
        <taxon>Eukaryota</taxon>
        <taxon>Metazoa</taxon>
        <taxon>Spiralia</taxon>
        <taxon>Lophotrochozoa</taxon>
        <taxon>Mollusca</taxon>
        <taxon>Bivalvia</taxon>
        <taxon>Autobranchia</taxon>
        <taxon>Pteriomorphia</taxon>
        <taxon>Pectinida</taxon>
        <taxon>Pectinoidea</taxon>
        <taxon>Pectinidae</taxon>
        <taxon>Mizuhopecten</taxon>
    </lineage>
</organism>
<comment type="caution">
    <text evidence="8">The sequence shown here is derived from an EMBL/GenBank/DDBJ whole genome shotgun (WGS) entry which is preliminary data.</text>
</comment>
<keyword evidence="3" id="KW-0862">Zinc</keyword>
<dbReference type="Pfam" id="PF00628">
    <property type="entry name" value="PHD"/>
    <property type="match status" value="1"/>
</dbReference>
<feature type="region of interest" description="Disordered" evidence="6">
    <location>
        <begin position="258"/>
        <end position="304"/>
    </location>
</feature>
<dbReference type="InterPro" id="IPR013083">
    <property type="entry name" value="Znf_RING/FYVE/PHD"/>
</dbReference>
<evidence type="ECO:0000313" key="9">
    <source>
        <dbReference type="Proteomes" id="UP000242188"/>
    </source>
</evidence>
<dbReference type="CDD" id="cd15523">
    <property type="entry name" value="PHD_PHF21A"/>
    <property type="match status" value="1"/>
</dbReference>
<dbReference type="InterPro" id="IPR011011">
    <property type="entry name" value="Znf_FYVE_PHD"/>
</dbReference>
<dbReference type="GO" id="GO:0008270">
    <property type="term" value="F:zinc ion binding"/>
    <property type="evidence" value="ECO:0007669"/>
    <property type="project" value="UniProtKB-KW"/>
</dbReference>
<keyword evidence="9" id="KW-1185">Reference proteome</keyword>
<dbReference type="SUPFAM" id="SSF57903">
    <property type="entry name" value="FYVE/PHD zinc finger"/>
    <property type="match status" value="1"/>
</dbReference>
<feature type="region of interest" description="Disordered" evidence="6">
    <location>
        <begin position="67"/>
        <end position="100"/>
    </location>
</feature>
<evidence type="ECO:0000259" key="7">
    <source>
        <dbReference type="PROSITE" id="PS50016"/>
    </source>
</evidence>
<dbReference type="Proteomes" id="UP000242188">
    <property type="component" value="Unassembled WGS sequence"/>
</dbReference>
<feature type="compositionally biased region" description="Basic residues" evidence="6">
    <location>
        <begin position="275"/>
        <end position="286"/>
    </location>
</feature>
<feature type="coiled-coil region" evidence="5">
    <location>
        <begin position="387"/>
        <end position="414"/>
    </location>
</feature>
<evidence type="ECO:0000256" key="5">
    <source>
        <dbReference type="SAM" id="Coils"/>
    </source>
</evidence>
<dbReference type="Gene3D" id="3.30.40.10">
    <property type="entry name" value="Zinc/RING finger domain, C3HC4 (zinc finger)"/>
    <property type="match status" value="1"/>
</dbReference>
<dbReference type="PANTHER" id="PTHR24102">
    <property type="entry name" value="PHD FINGER PROTEIN"/>
    <property type="match status" value="1"/>
</dbReference>
<dbReference type="InterPro" id="IPR019786">
    <property type="entry name" value="Zinc_finger_PHD-type_CS"/>
</dbReference>
<dbReference type="PROSITE" id="PS50016">
    <property type="entry name" value="ZF_PHD_2"/>
    <property type="match status" value="1"/>
</dbReference>
<evidence type="ECO:0000256" key="2">
    <source>
        <dbReference type="ARBA" id="ARBA00022771"/>
    </source>
</evidence>
<proteinExistence type="predicted"/>
<dbReference type="EMBL" id="NEDP02002502">
    <property type="protein sequence ID" value="OWF50666.1"/>
    <property type="molecule type" value="Genomic_DNA"/>
</dbReference>
<dbReference type="PROSITE" id="PS01359">
    <property type="entry name" value="ZF_PHD_1"/>
    <property type="match status" value="1"/>
</dbReference>
<evidence type="ECO:0000256" key="4">
    <source>
        <dbReference type="PROSITE-ProRule" id="PRU00146"/>
    </source>
</evidence>
<evidence type="ECO:0000256" key="6">
    <source>
        <dbReference type="SAM" id="MobiDB-lite"/>
    </source>
</evidence>
<feature type="compositionally biased region" description="Polar residues" evidence="6">
    <location>
        <begin position="287"/>
        <end position="300"/>
    </location>
</feature>
<dbReference type="InterPro" id="IPR019787">
    <property type="entry name" value="Znf_PHD-finger"/>
</dbReference>
<evidence type="ECO:0000256" key="1">
    <source>
        <dbReference type="ARBA" id="ARBA00022723"/>
    </source>
</evidence>
<keyword evidence="1" id="KW-0479">Metal-binding</keyword>
<dbReference type="InterPro" id="IPR001965">
    <property type="entry name" value="Znf_PHD"/>
</dbReference>
<gene>
    <name evidence="8" type="ORF">KP79_PYT18221</name>
</gene>
<reference evidence="8 9" key="1">
    <citation type="journal article" date="2017" name="Nat. Ecol. Evol.">
        <title>Scallop genome provides insights into evolution of bilaterian karyotype and development.</title>
        <authorList>
            <person name="Wang S."/>
            <person name="Zhang J."/>
            <person name="Jiao W."/>
            <person name="Li J."/>
            <person name="Xun X."/>
            <person name="Sun Y."/>
            <person name="Guo X."/>
            <person name="Huan P."/>
            <person name="Dong B."/>
            <person name="Zhang L."/>
            <person name="Hu X."/>
            <person name="Sun X."/>
            <person name="Wang J."/>
            <person name="Zhao C."/>
            <person name="Wang Y."/>
            <person name="Wang D."/>
            <person name="Huang X."/>
            <person name="Wang R."/>
            <person name="Lv J."/>
            <person name="Li Y."/>
            <person name="Zhang Z."/>
            <person name="Liu B."/>
            <person name="Lu W."/>
            <person name="Hui Y."/>
            <person name="Liang J."/>
            <person name="Zhou Z."/>
            <person name="Hou R."/>
            <person name="Li X."/>
            <person name="Liu Y."/>
            <person name="Li H."/>
            <person name="Ning X."/>
            <person name="Lin Y."/>
            <person name="Zhao L."/>
            <person name="Xing Q."/>
            <person name="Dou J."/>
            <person name="Li Y."/>
            <person name="Mao J."/>
            <person name="Guo H."/>
            <person name="Dou H."/>
            <person name="Li T."/>
            <person name="Mu C."/>
            <person name="Jiang W."/>
            <person name="Fu Q."/>
            <person name="Fu X."/>
            <person name="Miao Y."/>
            <person name="Liu J."/>
            <person name="Yu Q."/>
            <person name="Li R."/>
            <person name="Liao H."/>
            <person name="Li X."/>
            <person name="Kong Y."/>
            <person name="Jiang Z."/>
            <person name="Chourrout D."/>
            <person name="Li R."/>
            <person name="Bao Z."/>
        </authorList>
    </citation>
    <scope>NUCLEOTIDE SEQUENCE [LARGE SCALE GENOMIC DNA]</scope>
    <source>
        <strain evidence="8 9">PY_sf001</strain>
    </source>
</reference>
<keyword evidence="5" id="KW-0175">Coiled coil</keyword>
<sequence>MSRCDLDAIQLQLKTAIQSHQFLVTKMKSDPQNADLRKQLHDLQREITVLSEKQKVIVQNLRKEIVTRQQSTPAPPVSKPEVQPSVPTRLQPIQPKPTNVPVSSVTVPVTVATNLVKREEVCPVKREDVCQVKLEGGSATPTPSANQNSLSPRSTSPPIRVPQYPLHRPSILPQGKPVGTKGMSYTSSLARRPSDSDLRDIRKTVERKQISPEEKEKLAYMAVLELVTQETLKEMQSRKHERKRRTTANPMYNFEPEIHRRRPTSLVLNSLPGMKRPRGRPPKHARSPSNSHPGTPDSNDSGGGFRNVMFKNGFEDVHEDLCAVCGHSGQLLLCDTCSKVYHLQCLDPPLPCVPDGRWSCPKCQASGRSSAWTSETLAIVHSFIANKAAKEEERKKLHKKSMELNNEVVLLESKTKQLGEALMQQRQKREELMETNRHNQQSVENYKNFIKVIQSS</sequence>
<evidence type="ECO:0000313" key="8">
    <source>
        <dbReference type="EMBL" id="OWF50666.1"/>
    </source>
</evidence>
<dbReference type="SMART" id="SM00249">
    <property type="entry name" value="PHD"/>
    <property type="match status" value="1"/>
</dbReference>
<evidence type="ECO:0000256" key="3">
    <source>
        <dbReference type="ARBA" id="ARBA00022833"/>
    </source>
</evidence>